<comment type="caution">
    <text evidence="3">The sequence shown here is derived from an EMBL/GenBank/DDBJ whole genome shotgun (WGS) entry which is preliminary data.</text>
</comment>
<accession>A0A1M3KYW4</accession>
<dbReference type="SUPFAM" id="SSF63829">
    <property type="entry name" value="Calcium-dependent phosphotriesterase"/>
    <property type="match status" value="1"/>
</dbReference>
<feature type="chain" id="PRO_5012612192" description="PKD domain-containing protein" evidence="1">
    <location>
        <begin position="18"/>
        <end position="976"/>
    </location>
</feature>
<dbReference type="InterPro" id="IPR000601">
    <property type="entry name" value="PKD_dom"/>
</dbReference>
<dbReference type="SMART" id="SM00089">
    <property type="entry name" value="PKD"/>
    <property type="match status" value="2"/>
</dbReference>
<protein>
    <recommendedName>
        <fullName evidence="2">PKD domain-containing protein</fullName>
    </recommendedName>
</protein>
<organism evidence="3 4">
    <name type="scientific">Candidatus Kapaibacterium thiocyanatum</name>
    <dbReference type="NCBI Taxonomy" id="1895771"/>
    <lineage>
        <taxon>Bacteria</taxon>
        <taxon>Pseudomonadati</taxon>
        <taxon>Candidatus Kapaibacteriota</taxon>
        <taxon>Candidatus Kapaibacteriia</taxon>
        <taxon>Candidatus Kapaibacteriales</taxon>
        <taxon>Candidatus Kapaibacteriaceae</taxon>
        <taxon>Candidatus Kapaibacterium</taxon>
    </lineage>
</organism>
<sequence>MRTILLLILCSPIVMFAQHEYDVWHFGENAGLEFSSTGVKAIRGFFSTQEGSASICNRTTGALLFSTDGIILYDRSGSSMPNGRGLLGGWSSTQSALIIPMPGDTSKYYVFTPGDLSNNGQRPGLAYSVVDMTLNNGMGDVTVKNVRLLDSCAEKLTATLHCDGQSWWVVAHAMTIPRFYVYRVDADGVHPPIVRNVGEQYTVEPGQPGREYGLGYIKFSPEGTLLAMASPHAAMLELFSFDIGTGDINTPRTVRRGLPFYGIAFSPSGSMLYGTTWSSVWQFPTLTSYPPVAGIELGPIPSYEPSLYRGGIQCGPDGRIYVADGANLRVVQYPERYGQEAVYTTTYAVPLDGGIAVLGMPNVTECLYDRSRIVFCGPPIAGILADTAACVGSCLTIRDATERTPTKWEWTFTGGTPGVYDGRVPPPVCYSTPGTYAIRLVVSNSYGADTTTRTVRVVPLPIVDAGPDVELCDSSYGRLHASGAERYEWEPDIGISSKYAPDPIVRVFSTTIYRVKGYTAEGCVSEDVVTVHYRTFDPTISGSTELCRGMATRLTVSEADSVLWSPSDGVSDPRSPVPLISPDTTTTYVVDIWSGACHQKRTVTVTVRTGAGETDTVEARVICEGDAVVLTAPEGQRYRWESRPDIADPAQQSVTVRPVTTTTYTVTVFAANGCSSTIVFPVTVYTGASGTDTMPAQAICEGDAVMLTAPEGTRYEWIPGPDIDDPTQRSVTVRPLRTTSYSVRVYAASDCSRLVTFPVTVTSAATARLAFQPFQLEPGQRSTIELRATNPESFTTFIAEVVMPLRAIAHLTVEEGVDLGSTVGLTERTMRIGYAPSATGSIRFSGEAMLTTETDEPFICRVVSSEGCGTIVGDTLRGVEWVGCSLDTRTVRFNAPSLAVLFATAGHDGIRIGIRAATGTHCIVEAWTPDGRLLSETDVVTQNDSGLATLRPSCRGPLFVRVRSGVQMQVMALMAW</sequence>
<dbReference type="InterPro" id="IPR035986">
    <property type="entry name" value="PKD_dom_sf"/>
</dbReference>
<dbReference type="InterPro" id="IPR013783">
    <property type="entry name" value="Ig-like_fold"/>
</dbReference>
<dbReference type="InterPro" id="IPR022409">
    <property type="entry name" value="PKD/Chitinase_dom"/>
</dbReference>
<gene>
    <name evidence="3" type="ORF">BGO89_06955</name>
</gene>
<dbReference type="PROSITE" id="PS50093">
    <property type="entry name" value="PKD"/>
    <property type="match status" value="1"/>
</dbReference>
<keyword evidence="1" id="KW-0732">Signal</keyword>
<dbReference type="Pfam" id="PF18911">
    <property type="entry name" value="PKD_4"/>
    <property type="match status" value="1"/>
</dbReference>
<dbReference type="CDD" id="cd00146">
    <property type="entry name" value="PKD"/>
    <property type="match status" value="1"/>
</dbReference>
<dbReference type="AlphaFoldDB" id="A0A1M3KYW4"/>
<dbReference type="SUPFAM" id="SSF49299">
    <property type="entry name" value="PKD domain"/>
    <property type="match status" value="1"/>
</dbReference>
<evidence type="ECO:0000313" key="4">
    <source>
        <dbReference type="Proteomes" id="UP000184233"/>
    </source>
</evidence>
<dbReference type="Proteomes" id="UP000184233">
    <property type="component" value="Unassembled WGS sequence"/>
</dbReference>
<dbReference type="STRING" id="1895771.BGO89_06955"/>
<dbReference type="EMBL" id="MKVH01000021">
    <property type="protein sequence ID" value="OJX57704.1"/>
    <property type="molecule type" value="Genomic_DNA"/>
</dbReference>
<dbReference type="Gene3D" id="2.60.40.10">
    <property type="entry name" value="Immunoglobulins"/>
    <property type="match status" value="1"/>
</dbReference>
<name>A0A1M3KYW4_9BACT</name>
<evidence type="ECO:0000313" key="3">
    <source>
        <dbReference type="EMBL" id="OJX57704.1"/>
    </source>
</evidence>
<evidence type="ECO:0000256" key="1">
    <source>
        <dbReference type="SAM" id="SignalP"/>
    </source>
</evidence>
<feature type="signal peptide" evidence="1">
    <location>
        <begin position="1"/>
        <end position="17"/>
    </location>
</feature>
<evidence type="ECO:0000259" key="2">
    <source>
        <dbReference type="PROSITE" id="PS50093"/>
    </source>
</evidence>
<reference evidence="3 4" key="1">
    <citation type="submission" date="2016-09" db="EMBL/GenBank/DDBJ databases">
        <title>Genome-resolved meta-omics ties microbial dynamics to process performance in biotechnology for thiocyanate degradation.</title>
        <authorList>
            <person name="Kantor R.S."/>
            <person name="Huddy R.J."/>
            <person name="Iyer R."/>
            <person name="Thomas B.C."/>
            <person name="Brown C.T."/>
            <person name="Anantharaman K."/>
            <person name="Tringe S."/>
            <person name="Hettich R.L."/>
            <person name="Harrison S.T."/>
            <person name="Banfield J.F."/>
        </authorList>
    </citation>
    <scope>NUCLEOTIDE SEQUENCE [LARGE SCALE GENOMIC DNA]</scope>
    <source>
        <strain evidence="3">59-99</strain>
    </source>
</reference>
<feature type="domain" description="PKD" evidence="2">
    <location>
        <begin position="378"/>
        <end position="457"/>
    </location>
</feature>
<proteinExistence type="predicted"/>